<feature type="transmembrane region" description="Helical" evidence="1">
    <location>
        <begin position="329"/>
        <end position="347"/>
    </location>
</feature>
<evidence type="ECO:0008006" key="4">
    <source>
        <dbReference type="Google" id="ProtNLM"/>
    </source>
</evidence>
<dbReference type="EMBL" id="MNZM01000002">
    <property type="protein sequence ID" value="OIP86771.1"/>
    <property type="molecule type" value="Genomic_DNA"/>
</dbReference>
<accession>A0A1J5HQS0</accession>
<feature type="transmembrane region" description="Helical" evidence="1">
    <location>
        <begin position="289"/>
        <end position="317"/>
    </location>
</feature>
<dbReference type="AlphaFoldDB" id="A0A1J5HQS0"/>
<feature type="transmembrane region" description="Helical" evidence="1">
    <location>
        <begin position="219"/>
        <end position="238"/>
    </location>
</feature>
<feature type="transmembrane region" description="Helical" evidence="1">
    <location>
        <begin position="108"/>
        <end position="129"/>
    </location>
</feature>
<evidence type="ECO:0000256" key="1">
    <source>
        <dbReference type="SAM" id="Phobius"/>
    </source>
</evidence>
<name>A0A1J5HQS0_9BACT</name>
<dbReference type="Proteomes" id="UP000183758">
    <property type="component" value="Unassembled WGS sequence"/>
</dbReference>
<reference evidence="2 3" key="1">
    <citation type="journal article" date="2016" name="Environ. Microbiol.">
        <title>Genomic resolution of a cold subsurface aquifer community provides metabolic insights for novel microbes adapted to high CO concentrations.</title>
        <authorList>
            <person name="Probst A.J."/>
            <person name="Castelle C.J."/>
            <person name="Singh A."/>
            <person name="Brown C.T."/>
            <person name="Anantharaman K."/>
            <person name="Sharon I."/>
            <person name="Hug L.A."/>
            <person name="Burstein D."/>
            <person name="Emerson J.B."/>
            <person name="Thomas B.C."/>
            <person name="Banfield J.F."/>
        </authorList>
    </citation>
    <scope>NUCLEOTIDE SEQUENCE [LARGE SCALE GENOMIC DNA]</scope>
    <source>
        <strain evidence="2">CG2_30_33_16</strain>
    </source>
</reference>
<feature type="transmembrane region" description="Helical" evidence="1">
    <location>
        <begin position="78"/>
        <end position="96"/>
    </location>
</feature>
<feature type="transmembrane region" description="Helical" evidence="1">
    <location>
        <begin position="149"/>
        <end position="170"/>
    </location>
</feature>
<protein>
    <recommendedName>
        <fullName evidence="4">Glycosyltransferase RgtA/B/C/D-like domain-containing protein</fullName>
    </recommendedName>
</protein>
<keyword evidence="1" id="KW-0472">Membrane</keyword>
<evidence type="ECO:0000313" key="2">
    <source>
        <dbReference type="EMBL" id="OIP86771.1"/>
    </source>
</evidence>
<organism evidence="2 3">
    <name type="scientific">Candidatus Roizmanbacteria bacterium CG2_30_33_16</name>
    <dbReference type="NCBI Taxonomy" id="1805340"/>
    <lineage>
        <taxon>Bacteria</taxon>
        <taxon>Candidatus Roizmaniibacteriota</taxon>
    </lineage>
</organism>
<feature type="transmembrane region" description="Helical" evidence="1">
    <location>
        <begin position="353"/>
        <end position="370"/>
    </location>
</feature>
<proteinExistence type="predicted"/>
<gene>
    <name evidence="2" type="ORF">AUK04_00135</name>
</gene>
<feature type="transmembrane region" description="Helical" evidence="1">
    <location>
        <begin position="182"/>
        <end position="213"/>
    </location>
</feature>
<keyword evidence="1" id="KW-0812">Transmembrane</keyword>
<evidence type="ECO:0000313" key="3">
    <source>
        <dbReference type="Proteomes" id="UP000183758"/>
    </source>
</evidence>
<keyword evidence="1" id="KW-1133">Transmembrane helix</keyword>
<feature type="transmembrane region" description="Helical" evidence="1">
    <location>
        <begin position="382"/>
        <end position="400"/>
    </location>
</feature>
<feature type="transmembrane region" description="Helical" evidence="1">
    <location>
        <begin position="250"/>
        <end position="269"/>
    </location>
</feature>
<comment type="caution">
    <text evidence="2">The sequence shown here is derived from an EMBL/GenBank/DDBJ whole genome shotgun (WGS) entry which is preliminary data.</text>
</comment>
<sequence>MVLSFFNGSYYCFQDKCGLFFWRSHGHDALWHMAVASISFTKFPFIMPTFSGAELIGYNYLLDILLLLLQRINISFLFAYFKLIPTVWFIIFTFLLMKLARKIESKKVFVSLLLFFMYFTGSFSYFFTLSKDRTIWGSSGLLFYFNETMILNLQFGLSLIPLTVILITILKKSYDRKNIFIISLMTFIIFGLKFYGGVVALLLLIPYLIIGAINKKKNVVIFGITLLLSSLLAIFLFYNPVNSLKNNSIFIFSPFTSVHHITENPNLFFMKKLTNYRYAQMTRMINIKLLLIEGFNLIIFLFFYLGVRFFGVIYLIVKLIKKKATNFDMSIVVALFGSIAITTLFIQKGEWTNIYQFFYYSVFLSTFYLAELANKLILSKKLIIKSLLIVFVLLAIPTTIDLFRTSFQFPGLTYLPQGELEALLVLKKQQPGIVFSPLYNKDVGQNMTLPKPLYAWGDTAYVSAFSGKQHYLSDIWMEQITGVNYQVRLDLVNKNNCRFLQDIDYIYYNNDFKIARSLFDCPNKLQFLWGNRTSTIYRVIK</sequence>